<organism evidence="1 2">
    <name type="scientific">Streptomyces vulcanius</name>
    <dbReference type="NCBI Taxonomy" id="1441876"/>
    <lineage>
        <taxon>Bacteria</taxon>
        <taxon>Bacillati</taxon>
        <taxon>Actinomycetota</taxon>
        <taxon>Actinomycetes</taxon>
        <taxon>Kitasatosporales</taxon>
        <taxon>Streptomycetaceae</taxon>
        <taxon>Streptomyces</taxon>
    </lineage>
</organism>
<reference evidence="2" key="1">
    <citation type="journal article" date="2019" name="Int. J. Syst. Evol. Microbiol.">
        <title>The Global Catalogue of Microorganisms (GCM) 10K type strain sequencing project: providing services to taxonomists for standard genome sequencing and annotation.</title>
        <authorList>
            <consortium name="The Broad Institute Genomics Platform"/>
            <consortium name="The Broad Institute Genome Sequencing Center for Infectious Disease"/>
            <person name="Wu L."/>
            <person name="Ma J."/>
        </authorList>
    </citation>
    <scope>NUCLEOTIDE SEQUENCE [LARGE SCALE GENOMIC DNA]</scope>
    <source>
        <strain evidence="2">CGMCC 4.7177</strain>
    </source>
</reference>
<dbReference type="EMBL" id="JBHSFK010000004">
    <property type="protein sequence ID" value="MFC4499490.1"/>
    <property type="molecule type" value="Genomic_DNA"/>
</dbReference>
<comment type="caution">
    <text evidence="1">The sequence shown here is derived from an EMBL/GenBank/DDBJ whole genome shotgun (WGS) entry which is preliminary data.</text>
</comment>
<protein>
    <submittedName>
        <fullName evidence="1">Uncharacterized protein</fullName>
    </submittedName>
</protein>
<evidence type="ECO:0000313" key="1">
    <source>
        <dbReference type="EMBL" id="MFC4499490.1"/>
    </source>
</evidence>
<keyword evidence="2" id="KW-1185">Reference proteome</keyword>
<dbReference type="Proteomes" id="UP001595839">
    <property type="component" value="Unassembled WGS sequence"/>
</dbReference>
<dbReference type="RefSeq" id="WP_381169673.1">
    <property type="nucleotide sequence ID" value="NZ_JBHSFK010000004.1"/>
</dbReference>
<evidence type="ECO:0000313" key="2">
    <source>
        <dbReference type="Proteomes" id="UP001595839"/>
    </source>
</evidence>
<accession>A0ABV9ALE7</accession>
<name>A0ABV9ALE7_9ACTN</name>
<proteinExistence type="predicted"/>
<sequence length="143" mass="14712">MADSATVVVPRRNGVRGSAARPPAVAAPRAEETRAFRVVFGDDVVDISLTGDGGPQGDAAFAWMPVPYDIPEGDGVFLCIGASDPEGCLFLDLARAPGTVAVGGDPAAARRLLESLVLHPTGRSVSTWPTCAPSRATSQPRSA</sequence>
<gene>
    <name evidence="1" type="ORF">ACFPIH_08100</name>
</gene>